<dbReference type="SUPFAM" id="SSF51905">
    <property type="entry name" value="FAD/NAD(P)-binding domain"/>
    <property type="match status" value="1"/>
</dbReference>
<evidence type="ECO:0000313" key="3">
    <source>
        <dbReference type="Proteomes" id="UP000095287"/>
    </source>
</evidence>
<protein>
    <submittedName>
        <fullName evidence="4">GMC_oxred_C domain-containing protein</fullName>
    </submittedName>
</protein>
<dbReference type="GO" id="GO:0050660">
    <property type="term" value="F:flavin adenine dinucleotide binding"/>
    <property type="evidence" value="ECO:0007669"/>
    <property type="project" value="InterPro"/>
</dbReference>
<keyword evidence="3" id="KW-1185">Reference proteome</keyword>
<dbReference type="WBParaSite" id="L893_g21892.t1">
    <property type="protein sequence ID" value="L893_g21892.t1"/>
    <property type="gene ID" value="L893_g21892"/>
</dbReference>
<dbReference type="PANTHER" id="PTHR11552">
    <property type="entry name" value="GLUCOSE-METHANOL-CHOLINE GMC OXIDOREDUCTASE"/>
    <property type="match status" value="1"/>
</dbReference>
<feature type="domain" description="Glucose-methanol-choline oxidoreductase C-terminal" evidence="2">
    <location>
        <begin position="40"/>
        <end position="168"/>
    </location>
</feature>
<dbReference type="Gene3D" id="3.50.50.60">
    <property type="entry name" value="FAD/NAD(P)-binding domain"/>
    <property type="match status" value="1"/>
</dbReference>
<dbReference type="AlphaFoldDB" id="A0A1I7Z1Q6"/>
<reference evidence="4" key="1">
    <citation type="submission" date="2016-11" db="UniProtKB">
        <authorList>
            <consortium name="WormBaseParasite"/>
        </authorList>
    </citation>
    <scope>IDENTIFICATION</scope>
</reference>
<sequence length="192" mass="21376">MDITPTLKFSSIKAKFYSKLTENLKDDCPLYMKLALLDYKSAGKVEITSTDPTKQPLIDPMFLTANEDVENFLKALQQLKKLLDLPEFGSLKLRLAEKQTHDCAGDEWSEEFLICMIRNRFGTRSQSHTSTCRIGNSTANGVVDSQLRVFGVQNLRVVDASVLPSCMAPIGALPTVIILAERASDIIKQTYA</sequence>
<dbReference type="Gene3D" id="3.30.560.10">
    <property type="entry name" value="Glucose Oxidase, domain 3"/>
    <property type="match status" value="1"/>
</dbReference>
<evidence type="ECO:0000256" key="1">
    <source>
        <dbReference type="ARBA" id="ARBA00010790"/>
    </source>
</evidence>
<dbReference type="InterPro" id="IPR007867">
    <property type="entry name" value="GMC_OxRtase_C"/>
</dbReference>
<dbReference type="InterPro" id="IPR012132">
    <property type="entry name" value="GMC_OxRdtase"/>
</dbReference>
<dbReference type="GO" id="GO:0016614">
    <property type="term" value="F:oxidoreductase activity, acting on CH-OH group of donors"/>
    <property type="evidence" value="ECO:0007669"/>
    <property type="project" value="InterPro"/>
</dbReference>
<dbReference type="InterPro" id="IPR036188">
    <property type="entry name" value="FAD/NAD-bd_sf"/>
</dbReference>
<name>A0A1I7Z1Q6_9BILA</name>
<organism evidence="3 4">
    <name type="scientific">Steinernema glaseri</name>
    <dbReference type="NCBI Taxonomy" id="37863"/>
    <lineage>
        <taxon>Eukaryota</taxon>
        <taxon>Metazoa</taxon>
        <taxon>Ecdysozoa</taxon>
        <taxon>Nematoda</taxon>
        <taxon>Chromadorea</taxon>
        <taxon>Rhabditida</taxon>
        <taxon>Tylenchina</taxon>
        <taxon>Panagrolaimomorpha</taxon>
        <taxon>Strongyloidoidea</taxon>
        <taxon>Steinernematidae</taxon>
        <taxon>Steinernema</taxon>
    </lineage>
</organism>
<evidence type="ECO:0000313" key="4">
    <source>
        <dbReference type="WBParaSite" id="L893_g21892.t1"/>
    </source>
</evidence>
<dbReference type="SUPFAM" id="SSF54373">
    <property type="entry name" value="FAD-linked reductases, C-terminal domain"/>
    <property type="match status" value="1"/>
</dbReference>
<comment type="similarity">
    <text evidence="1">Belongs to the GMC oxidoreductase family.</text>
</comment>
<evidence type="ECO:0000259" key="2">
    <source>
        <dbReference type="Pfam" id="PF05199"/>
    </source>
</evidence>
<accession>A0A1I7Z1Q6</accession>
<dbReference type="PANTHER" id="PTHR11552:SF147">
    <property type="entry name" value="CHOLINE DEHYDROGENASE, MITOCHONDRIAL"/>
    <property type="match status" value="1"/>
</dbReference>
<proteinExistence type="inferred from homology"/>
<dbReference type="Proteomes" id="UP000095287">
    <property type="component" value="Unplaced"/>
</dbReference>
<dbReference type="Pfam" id="PF05199">
    <property type="entry name" value="GMC_oxred_C"/>
    <property type="match status" value="1"/>
</dbReference>